<feature type="region of interest" description="Disordered" evidence="1">
    <location>
        <begin position="173"/>
        <end position="196"/>
    </location>
</feature>
<evidence type="ECO:0000256" key="1">
    <source>
        <dbReference type="SAM" id="MobiDB-lite"/>
    </source>
</evidence>
<dbReference type="AlphaFoldDB" id="A0A364V5H5"/>
<gene>
    <name evidence="3" type="ORF">DLJ54_06045</name>
</gene>
<dbReference type="EMBL" id="QHCV01000052">
    <property type="protein sequence ID" value="RAV31868.1"/>
    <property type="molecule type" value="Genomic_DNA"/>
</dbReference>
<feature type="non-terminal residue" evidence="3">
    <location>
        <position position="1"/>
    </location>
</feature>
<protein>
    <submittedName>
        <fullName evidence="3">Uncharacterized protein</fullName>
    </submittedName>
</protein>
<keyword evidence="4" id="KW-1185">Reference proteome</keyword>
<evidence type="ECO:0000256" key="2">
    <source>
        <dbReference type="SAM" id="Phobius"/>
    </source>
</evidence>
<evidence type="ECO:0000313" key="3">
    <source>
        <dbReference type="EMBL" id="RAV31868.1"/>
    </source>
</evidence>
<keyword evidence="2" id="KW-1133">Transmembrane helix</keyword>
<feature type="compositionally biased region" description="Polar residues" evidence="1">
    <location>
        <begin position="246"/>
        <end position="262"/>
    </location>
</feature>
<accession>A0A364V5H5</accession>
<feature type="compositionally biased region" description="Polar residues" evidence="1">
    <location>
        <begin position="302"/>
        <end position="333"/>
    </location>
</feature>
<feature type="transmembrane region" description="Helical" evidence="2">
    <location>
        <begin position="517"/>
        <end position="550"/>
    </location>
</feature>
<comment type="caution">
    <text evidence="3">The sequence shown here is derived from an EMBL/GenBank/DDBJ whole genome shotgun (WGS) entry which is preliminary data.</text>
</comment>
<proteinExistence type="predicted"/>
<name>A0A364V5H5_9CORY</name>
<feature type="region of interest" description="Disordered" evidence="1">
    <location>
        <begin position="430"/>
        <end position="450"/>
    </location>
</feature>
<feature type="compositionally biased region" description="Basic and acidic residues" evidence="1">
    <location>
        <begin position="284"/>
        <end position="301"/>
    </location>
</feature>
<keyword evidence="2" id="KW-0472">Membrane</keyword>
<keyword evidence="2" id="KW-0812">Transmembrane</keyword>
<organism evidence="3 4">
    <name type="scientific">Corynebacterium heidelbergense</name>
    <dbReference type="NCBI Taxonomy" id="2055947"/>
    <lineage>
        <taxon>Bacteria</taxon>
        <taxon>Bacillati</taxon>
        <taxon>Actinomycetota</taxon>
        <taxon>Actinomycetes</taxon>
        <taxon>Mycobacteriales</taxon>
        <taxon>Corynebacteriaceae</taxon>
        <taxon>Corynebacterium</taxon>
    </lineage>
</organism>
<evidence type="ECO:0000313" key="4">
    <source>
        <dbReference type="Proteomes" id="UP000251577"/>
    </source>
</evidence>
<feature type="region of interest" description="Disordered" evidence="1">
    <location>
        <begin position="230"/>
        <end position="346"/>
    </location>
</feature>
<reference evidence="3 4" key="1">
    <citation type="journal article" date="2018" name="Syst. Appl. Microbiol.">
        <title>Corynebacterium heidelbergense sp. nov., isolated from the preen glands of Egyptian geese (Alopochen aegyptiacus).</title>
        <authorList>
            <person name="Braun M.S."/>
            <person name="Wang E."/>
            <person name="Zimmermann S."/>
            <person name="Wink M."/>
        </authorList>
    </citation>
    <scope>NUCLEOTIDE SEQUENCE [LARGE SCALE GENOMIC DNA]</scope>
    <source>
        <strain evidence="3 4">647</strain>
    </source>
</reference>
<sequence>ETAPGVGDGGVPIGPVGALGALAGVAGVVTARRRNGAPRVRLGWGDRAATVFALESPESDHAQRFDVGVPDGGRAVVRGDGGVDVLDASGQVVRRVGRPWAFDATGRAVPTHYEVDPVTGEVVQRVEPDASAVYPIVADPDESAVGGAKNATRVNPVTGQEAIQADDGQWLVPHQRNDESGRTDWTITDDEGNTQRSVSHVEWDEQGNPENIETIDNSLVQVPQHDRFDWANRTGTNAGDRIDNGLENNADGTFSDPTQGTTVPGYYNEQTDQRSFENPDGTYETEHHGDEGVTNWTHDDPQAQSQEATSHLNWSEDGTPTSQQRIDDSQTVLPPQDGPNEQAWGNATITQTPADGQFMDDQGRWHDGARQVDGYDTPVYRLGDGTFVSGIDDDQGYTHWVVRNAAGEQAVVREFDWDDNGDPVVRRRDDFAPADGNGQIRGPSPLSWTDVVPEAGTKPTSEAFRLAGESAADLGDDVARNIARGGAVGTAGVGGVIGAEIDARSGMDRTEAYATNFAGAAAALAVTTIASAAAPAIVVAGGAVLAGLVVTKGSQALWNRFGKN</sequence>
<dbReference type="Proteomes" id="UP000251577">
    <property type="component" value="Unassembled WGS sequence"/>
</dbReference>